<evidence type="ECO:0000256" key="3">
    <source>
        <dbReference type="ARBA" id="ARBA00012438"/>
    </source>
</evidence>
<dbReference type="CDD" id="cd00130">
    <property type="entry name" value="PAS"/>
    <property type="match status" value="3"/>
</dbReference>
<dbReference type="SUPFAM" id="SSF55785">
    <property type="entry name" value="PYP-like sensor domain (PAS domain)"/>
    <property type="match status" value="3"/>
</dbReference>
<dbReference type="Pfam" id="PF08447">
    <property type="entry name" value="PAS_3"/>
    <property type="match status" value="2"/>
</dbReference>
<evidence type="ECO:0000256" key="9">
    <source>
        <dbReference type="ARBA" id="ARBA00022777"/>
    </source>
</evidence>
<dbReference type="SUPFAM" id="SSF52172">
    <property type="entry name" value="CheY-like"/>
    <property type="match status" value="1"/>
</dbReference>
<dbReference type="GO" id="GO:0005886">
    <property type="term" value="C:plasma membrane"/>
    <property type="evidence" value="ECO:0007669"/>
    <property type="project" value="UniProtKB-SubCell"/>
</dbReference>
<dbReference type="PANTHER" id="PTHR45339:SF1">
    <property type="entry name" value="HYBRID SIGNAL TRANSDUCTION HISTIDINE KINASE J"/>
    <property type="match status" value="1"/>
</dbReference>
<dbReference type="InterPro" id="IPR001610">
    <property type="entry name" value="PAC"/>
</dbReference>
<dbReference type="InterPro" id="IPR013655">
    <property type="entry name" value="PAS_fold_3"/>
</dbReference>
<dbReference type="InterPro" id="IPR011006">
    <property type="entry name" value="CheY-like_superfamily"/>
</dbReference>
<dbReference type="InterPro" id="IPR036641">
    <property type="entry name" value="HPT_dom_sf"/>
</dbReference>
<dbReference type="PROSITE" id="PS50113">
    <property type="entry name" value="PAC"/>
    <property type="match status" value="3"/>
</dbReference>
<name>A0A5S5ME85_9BACT</name>
<dbReference type="EC" id="2.7.13.3" evidence="3"/>
<dbReference type="SUPFAM" id="SSF47384">
    <property type="entry name" value="Homodimeric domain of signal transducing histidine kinase"/>
    <property type="match status" value="1"/>
</dbReference>
<dbReference type="InterPro" id="IPR003661">
    <property type="entry name" value="HisK_dim/P_dom"/>
</dbReference>
<dbReference type="CDD" id="cd17546">
    <property type="entry name" value="REC_hyHK_CKI1_RcsC-like"/>
    <property type="match status" value="1"/>
</dbReference>
<sequence length="948" mass="105779">MPSPFPSPADTGIIPGLDALSILNNAPIGIFSSTPQGRFISVNPEMARMCGYESPKDLIDSIENISTQLYVNPEERISFLNILKNMEGNSPFECSFLRKDGSSFQASLIASIIRDHEGRTLAIHGFATDITAQKQAEAEILSQKEKLENIAVNVPGVLFRFDVLSDGKYEIPYVSEGSLDILEILNHREDFFLAFLNGIHAEDRKAFLDSIEKAVTEVRPWRFEGRYLKPSGSTIWFSGASSPTRHEDRIVFHGIMLDVSNEKQIEIKLAESEEKFRFLVAYSYDLIWTIKTDGVFSYISPSWKNILGYEPSNITGTKFQPLVHKEDVFLCEQYMEKTLFYKKALPGPQYRVKHADGTWRWHEGNINPVFSENGNFLYFVGISRDINDQKLAEEALLKAKEQAETASKAKGEFLANMSHEIRTPMNAVLGMTHLLMDTELSEEQRRYTENIQSGGKSLLTLINDILDFSRIEAGKMHLELMDFDLKSLLDDFKSTMALLANEKGLDFSIRIRPETPLLLRGDPARLRQILTNLTANALKFTQNGEIQISIAVEKEENQGVLLRFTVKDTGIGIPENKTDLIFNKFSQVDTSISRRFGGSGLGLAICRELADLMGGKTGVESLEGKGSSFWFTARFERTQSAEQDQRPGPASNDSQKLAHGKIPIPQFTGRVLIAEDNDTNLEVAKGLLKKFGIRADSVTNGLEALQSLENQTYDLILMDVMMPEMDGLAATEKIRKQELQGWLPDNVIPGTDLPFSFPRKKTPIVAMTAGAMPKDRERCLEAGMDDYIAKPVHPDELSRVLAKWLGGVTPDDTFDTSSGAFLYLPEENESSHLSGIKSFPVFNRSALLSQLMHDEDLFKKIIKISIGSLFLLIQELQAALETDNGPAVHLQIHTVKAMASSINADALCVLAKKMEEAAKDGDMDTVRKGVAALEREFEKLCRASGKDL</sequence>
<dbReference type="InterPro" id="IPR001789">
    <property type="entry name" value="Sig_transdc_resp-reg_receiver"/>
</dbReference>
<dbReference type="Pfam" id="PF00072">
    <property type="entry name" value="Response_reg"/>
    <property type="match status" value="1"/>
</dbReference>
<keyword evidence="11" id="KW-1133">Transmembrane helix</keyword>
<dbReference type="PRINTS" id="PR00344">
    <property type="entry name" value="BCTRLSENSOR"/>
</dbReference>
<feature type="domain" description="Response regulatory" evidence="19">
    <location>
        <begin position="670"/>
        <end position="805"/>
    </location>
</feature>
<dbReference type="FunFam" id="1.10.287.130:FF:000002">
    <property type="entry name" value="Two-component osmosensing histidine kinase"/>
    <property type="match status" value="1"/>
</dbReference>
<evidence type="ECO:0000259" key="20">
    <source>
        <dbReference type="PROSITE" id="PS50112"/>
    </source>
</evidence>
<dbReference type="InterPro" id="IPR000700">
    <property type="entry name" value="PAS-assoc_C"/>
</dbReference>
<evidence type="ECO:0000259" key="18">
    <source>
        <dbReference type="PROSITE" id="PS50109"/>
    </source>
</evidence>
<dbReference type="Gene3D" id="1.20.120.160">
    <property type="entry name" value="HPT domain"/>
    <property type="match status" value="1"/>
</dbReference>
<evidence type="ECO:0000313" key="22">
    <source>
        <dbReference type="EMBL" id="TYT74007.1"/>
    </source>
</evidence>
<dbReference type="SMART" id="SM00388">
    <property type="entry name" value="HisKA"/>
    <property type="match status" value="1"/>
</dbReference>
<feature type="domain" description="PAC" evidence="21">
    <location>
        <begin position="90"/>
        <end position="142"/>
    </location>
</feature>
<evidence type="ECO:0000256" key="5">
    <source>
        <dbReference type="ARBA" id="ARBA00022553"/>
    </source>
</evidence>
<dbReference type="Pfam" id="PF00512">
    <property type="entry name" value="HisKA"/>
    <property type="match status" value="1"/>
</dbReference>
<evidence type="ECO:0000256" key="1">
    <source>
        <dbReference type="ARBA" id="ARBA00000085"/>
    </source>
</evidence>
<evidence type="ECO:0000256" key="15">
    <source>
        <dbReference type="ARBA" id="ARBA00068150"/>
    </source>
</evidence>
<dbReference type="RefSeq" id="WP_139449656.1">
    <property type="nucleotide sequence ID" value="NZ_VDMB01000016.1"/>
</dbReference>
<evidence type="ECO:0000256" key="2">
    <source>
        <dbReference type="ARBA" id="ARBA00004651"/>
    </source>
</evidence>
<comment type="caution">
    <text evidence="22">The sequence shown here is derived from an EMBL/GenBank/DDBJ whole genome shotgun (WGS) entry which is preliminary data.</text>
</comment>
<keyword evidence="23" id="KW-1185">Reference proteome</keyword>
<evidence type="ECO:0000256" key="17">
    <source>
        <dbReference type="SAM" id="MobiDB-lite"/>
    </source>
</evidence>
<feature type="domain" description="PAS" evidence="20">
    <location>
        <begin position="272"/>
        <end position="342"/>
    </location>
</feature>
<feature type="domain" description="PAC" evidence="21">
    <location>
        <begin position="221"/>
        <end position="271"/>
    </location>
</feature>
<dbReference type="SMART" id="SM00086">
    <property type="entry name" value="PAC"/>
    <property type="match status" value="3"/>
</dbReference>
<keyword evidence="6" id="KW-0808">Transferase</keyword>
<evidence type="ECO:0000256" key="16">
    <source>
        <dbReference type="PROSITE-ProRule" id="PRU00169"/>
    </source>
</evidence>
<feature type="domain" description="Histidine kinase" evidence="18">
    <location>
        <begin position="416"/>
        <end position="637"/>
    </location>
</feature>
<organism evidence="22 23">
    <name type="scientific">Desulfobotulus mexicanus</name>
    <dbReference type="NCBI Taxonomy" id="2586642"/>
    <lineage>
        <taxon>Bacteria</taxon>
        <taxon>Pseudomonadati</taxon>
        <taxon>Thermodesulfobacteriota</taxon>
        <taxon>Desulfobacteria</taxon>
        <taxon>Desulfobacterales</taxon>
        <taxon>Desulfobacteraceae</taxon>
        <taxon>Desulfobotulus</taxon>
    </lineage>
</organism>
<dbReference type="Gene3D" id="3.30.565.10">
    <property type="entry name" value="Histidine kinase-like ATPase, C-terminal domain"/>
    <property type="match status" value="1"/>
</dbReference>
<evidence type="ECO:0000313" key="23">
    <source>
        <dbReference type="Proteomes" id="UP000321899"/>
    </source>
</evidence>
<evidence type="ECO:0000256" key="8">
    <source>
        <dbReference type="ARBA" id="ARBA00022741"/>
    </source>
</evidence>
<evidence type="ECO:0000256" key="11">
    <source>
        <dbReference type="ARBA" id="ARBA00022989"/>
    </source>
</evidence>
<dbReference type="InterPro" id="IPR005467">
    <property type="entry name" value="His_kinase_dom"/>
</dbReference>
<dbReference type="Pfam" id="PF13426">
    <property type="entry name" value="PAS_9"/>
    <property type="match status" value="1"/>
</dbReference>
<dbReference type="InterPro" id="IPR036890">
    <property type="entry name" value="HATPase_C_sf"/>
</dbReference>
<reference evidence="22 23" key="1">
    <citation type="submission" date="2019-06" db="EMBL/GenBank/DDBJ databases">
        <title>Desulfobotulus mexicanus sp. nov., a novel sulfate-reducing bacterium isolated from the sediment of an alkaline crater lake in Mexico.</title>
        <authorList>
            <person name="Hirschler-Rea A."/>
        </authorList>
    </citation>
    <scope>NUCLEOTIDE SEQUENCE [LARGE SCALE GENOMIC DNA]</scope>
    <source>
        <strain evidence="22 23">PAR22N</strain>
    </source>
</reference>
<accession>A0A5S5ME85</accession>
<keyword evidence="4" id="KW-1003">Cell membrane</keyword>
<feature type="region of interest" description="Disordered" evidence="17">
    <location>
        <begin position="638"/>
        <end position="659"/>
    </location>
</feature>
<dbReference type="InterPro" id="IPR004358">
    <property type="entry name" value="Sig_transdc_His_kin-like_C"/>
</dbReference>
<evidence type="ECO:0000256" key="13">
    <source>
        <dbReference type="ARBA" id="ARBA00023136"/>
    </source>
</evidence>
<dbReference type="Proteomes" id="UP000321899">
    <property type="component" value="Unassembled WGS sequence"/>
</dbReference>
<dbReference type="Gene3D" id="1.10.287.130">
    <property type="match status" value="1"/>
</dbReference>
<comment type="subunit">
    <text evidence="14">At low DSF concentrations, interacts with RpfF.</text>
</comment>
<evidence type="ECO:0000259" key="21">
    <source>
        <dbReference type="PROSITE" id="PS50113"/>
    </source>
</evidence>
<dbReference type="InterPro" id="IPR003594">
    <property type="entry name" value="HATPase_dom"/>
</dbReference>
<keyword evidence="12" id="KW-0902">Two-component regulatory system</keyword>
<dbReference type="CDD" id="cd16922">
    <property type="entry name" value="HATPase_EvgS-ArcB-TorS-like"/>
    <property type="match status" value="1"/>
</dbReference>
<dbReference type="Pfam" id="PF01627">
    <property type="entry name" value="Hpt"/>
    <property type="match status" value="1"/>
</dbReference>
<proteinExistence type="predicted"/>
<dbReference type="GO" id="GO:0005524">
    <property type="term" value="F:ATP binding"/>
    <property type="evidence" value="ECO:0007669"/>
    <property type="project" value="UniProtKB-KW"/>
</dbReference>
<dbReference type="EMBL" id="VDMB01000016">
    <property type="protein sequence ID" value="TYT74007.1"/>
    <property type="molecule type" value="Genomic_DNA"/>
</dbReference>
<dbReference type="InterPro" id="IPR000014">
    <property type="entry name" value="PAS"/>
</dbReference>
<comment type="subcellular location">
    <subcellularLocation>
        <location evidence="2">Cell membrane</location>
        <topology evidence="2">Multi-pass membrane protein</topology>
    </subcellularLocation>
</comment>
<keyword evidence="10" id="KW-0067">ATP-binding</keyword>
<dbReference type="InterPro" id="IPR035965">
    <property type="entry name" value="PAS-like_dom_sf"/>
</dbReference>
<dbReference type="AlphaFoldDB" id="A0A5S5ME85"/>
<evidence type="ECO:0000259" key="19">
    <source>
        <dbReference type="PROSITE" id="PS50110"/>
    </source>
</evidence>
<evidence type="ECO:0000256" key="14">
    <source>
        <dbReference type="ARBA" id="ARBA00064003"/>
    </source>
</evidence>
<keyword evidence="5 16" id="KW-0597">Phosphoprotein</keyword>
<gene>
    <name evidence="22" type="ORF">FIM25_12020</name>
</gene>
<dbReference type="Pfam" id="PF02518">
    <property type="entry name" value="HATPase_c"/>
    <property type="match status" value="1"/>
</dbReference>
<dbReference type="InterPro" id="IPR036097">
    <property type="entry name" value="HisK_dim/P_sf"/>
</dbReference>
<dbReference type="GO" id="GO:0000155">
    <property type="term" value="F:phosphorelay sensor kinase activity"/>
    <property type="evidence" value="ECO:0007669"/>
    <property type="project" value="InterPro"/>
</dbReference>
<dbReference type="SUPFAM" id="SSF47226">
    <property type="entry name" value="Histidine-containing phosphotransfer domain, HPT domain"/>
    <property type="match status" value="1"/>
</dbReference>
<keyword evidence="9" id="KW-0418">Kinase</keyword>
<evidence type="ECO:0000256" key="12">
    <source>
        <dbReference type="ARBA" id="ARBA00023012"/>
    </source>
</evidence>
<keyword evidence="8" id="KW-0547">Nucleotide-binding</keyword>
<dbReference type="PROSITE" id="PS50110">
    <property type="entry name" value="RESPONSE_REGULATORY"/>
    <property type="match status" value="1"/>
</dbReference>
<dbReference type="PROSITE" id="PS50109">
    <property type="entry name" value="HIS_KIN"/>
    <property type="match status" value="1"/>
</dbReference>
<dbReference type="SMART" id="SM00091">
    <property type="entry name" value="PAS"/>
    <property type="match status" value="3"/>
</dbReference>
<feature type="modified residue" description="4-aspartylphosphate" evidence="16">
    <location>
        <position position="719"/>
    </location>
</feature>
<comment type="catalytic activity">
    <reaction evidence="1">
        <text>ATP + protein L-histidine = ADP + protein N-phospho-L-histidine.</text>
        <dbReference type="EC" id="2.7.13.3"/>
    </reaction>
</comment>
<dbReference type="PROSITE" id="PS50112">
    <property type="entry name" value="PAS"/>
    <property type="match status" value="1"/>
</dbReference>
<feature type="domain" description="PAC" evidence="21">
    <location>
        <begin position="346"/>
        <end position="398"/>
    </location>
</feature>
<dbReference type="Gene3D" id="3.40.50.2300">
    <property type="match status" value="1"/>
</dbReference>
<keyword evidence="7" id="KW-0812">Transmembrane</keyword>
<dbReference type="SMART" id="SM00387">
    <property type="entry name" value="HATPase_c"/>
    <property type="match status" value="1"/>
</dbReference>
<dbReference type="CDD" id="cd00082">
    <property type="entry name" value="HisKA"/>
    <property type="match status" value="1"/>
</dbReference>
<dbReference type="OrthoDB" id="9797097at2"/>
<dbReference type="PANTHER" id="PTHR45339">
    <property type="entry name" value="HYBRID SIGNAL TRANSDUCTION HISTIDINE KINASE J"/>
    <property type="match status" value="1"/>
</dbReference>
<evidence type="ECO:0000256" key="10">
    <source>
        <dbReference type="ARBA" id="ARBA00022840"/>
    </source>
</evidence>
<evidence type="ECO:0000256" key="4">
    <source>
        <dbReference type="ARBA" id="ARBA00022475"/>
    </source>
</evidence>
<dbReference type="InterPro" id="IPR008207">
    <property type="entry name" value="Sig_transdc_His_kin_Hpt_dom"/>
</dbReference>
<dbReference type="SMART" id="SM00448">
    <property type="entry name" value="REC"/>
    <property type="match status" value="1"/>
</dbReference>
<evidence type="ECO:0000256" key="7">
    <source>
        <dbReference type="ARBA" id="ARBA00022692"/>
    </source>
</evidence>
<dbReference type="FunFam" id="3.30.565.10:FF:000010">
    <property type="entry name" value="Sensor histidine kinase RcsC"/>
    <property type="match status" value="1"/>
</dbReference>
<protein>
    <recommendedName>
        <fullName evidence="15">Sensory/regulatory protein RpfC</fullName>
        <ecNumber evidence="3">2.7.13.3</ecNumber>
    </recommendedName>
</protein>
<keyword evidence="13" id="KW-0472">Membrane</keyword>
<dbReference type="NCBIfam" id="TIGR00229">
    <property type="entry name" value="sensory_box"/>
    <property type="match status" value="2"/>
</dbReference>
<dbReference type="Gene3D" id="3.30.450.20">
    <property type="entry name" value="PAS domain"/>
    <property type="match status" value="3"/>
</dbReference>
<evidence type="ECO:0000256" key="6">
    <source>
        <dbReference type="ARBA" id="ARBA00022679"/>
    </source>
</evidence>
<dbReference type="SUPFAM" id="SSF55874">
    <property type="entry name" value="ATPase domain of HSP90 chaperone/DNA topoisomerase II/histidine kinase"/>
    <property type="match status" value="1"/>
</dbReference>